<dbReference type="InterPro" id="IPR001461">
    <property type="entry name" value="Aspartic_peptidase_A1"/>
</dbReference>
<dbReference type="PROSITE" id="PS51767">
    <property type="entry name" value="PEPTIDASE_A1"/>
    <property type="match status" value="1"/>
</dbReference>
<dbReference type="Proteomes" id="UP000308652">
    <property type="component" value="Unassembled WGS sequence"/>
</dbReference>
<feature type="domain" description="Peptidase A1" evidence="4">
    <location>
        <begin position="70"/>
        <end position="448"/>
    </location>
</feature>
<dbReference type="STRING" id="68775.A0A5C3M1B7"/>
<evidence type="ECO:0000313" key="5">
    <source>
        <dbReference type="EMBL" id="TFK34791.1"/>
    </source>
</evidence>
<dbReference type="EMBL" id="ML213628">
    <property type="protein sequence ID" value="TFK34791.1"/>
    <property type="molecule type" value="Genomic_DNA"/>
</dbReference>
<dbReference type="Gene3D" id="2.40.70.10">
    <property type="entry name" value="Acid Proteases"/>
    <property type="match status" value="2"/>
</dbReference>
<proteinExistence type="inferred from homology"/>
<accession>A0A5C3M1B7</accession>
<dbReference type="InterPro" id="IPR033121">
    <property type="entry name" value="PEPTIDASE_A1"/>
</dbReference>
<comment type="similarity">
    <text evidence="1">Belongs to the peptidase A1 family.</text>
</comment>
<keyword evidence="3" id="KW-0732">Signal</keyword>
<gene>
    <name evidence="5" type="ORF">BDQ12DRAFT_689210</name>
</gene>
<evidence type="ECO:0000313" key="6">
    <source>
        <dbReference type="Proteomes" id="UP000308652"/>
    </source>
</evidence>
<evidence type="ECO:0000256" key="3">
    <source>
        <dbReference type="SAM" id="SignalP"/>
    </source>
</evidence>
<evidence type="ECO:0000259" key="4">
    <source>
        <dbReference type="PROSITE" id="PS51767"/>
    </source>
</evidence>
<dbReference type="CDD" id="cd05471">
    <property type="entry name" value="pepsin_like"/>
    <property type="match status" value="1"/>
</dbReference>
<organism evidence="5 6">
    <name type="scientific">Crucibulum laeve</name>
    <dbReference type="NCBI Taxonomy" id="68775"/>
    <lineage>
        <taxon>Eukaryota</taxon>
        <taxon>Fungi</taxon>
        <taxon>Dikarya</taxon>
        <taxon>Basidiomycota</taxon>
        <taxon>Agaricomycotina</taxon>
        <taxon>Agaricomycetes</taxon>
        <taxon>Agaricomycetidae</taxon>
        <taxon>Agaricales</taxon>
        <taxon>Agaricineae</taxon>
        <taxon>Nidulariaceae</taxon>
        <taxon>Crucibulum</taxon>
    </lineage>
</organism>
<name>A0A5C3M1B7_9AGAR</name>
<reference evidence="5 6" key="1">
    <citation type="journal article" date="2019" name="Nat. Ecol. Evol.">
        <title>Megaphylogeny resolves global patterns of mushroom evolution.</title>
        <authorList>
            <person name="Varga T."/>
            <person name="Krizsan K."/>
            <person name="Foldi C."/>
            <person name="Dima B."/>
            <person name="Sanchez-Garcia M."/>
            <person name="Sanchez-Ramirez S."/>
            <person name="Szollosi G.J."/>
            <person name="Szarkandi J.G."/>
            <person name="Papp V."/>
            <person name="Albert L."/>
            <person name="Andreopoulos W."/>
            <person name="Angelini C."/>
            <person name="Antonin V."/>
            <person name="Barry K.W."/>
            <person name="Bougher N.L."/>
            <person name="Buchanan P."/>
            <person name="Buyck B."/>
            <person name="Bense V."/>
            <person name="Catcheside P."/>
            <person name="Chovatia M."/>
            <person name="Cooper J."/>
            <person name="Damon W."/>
            <person name="Desjardin D."/>
            <person name="Finy P."/>
            <person name="Geml J."/>
            <person name="Haridas S."/>
            <person name="Hughes K."/>
            <person name="Justo A."/>
            <person name="Karasinski D."/>
            <person name="Kautmanova I."/>
            <person name="Kiss B."/>
            <person name="Kocsube S."/>
            <person name="Kotiranta H."/>
            <person name="LaButti K.M."/>
            <person name="Lechner B.E."/>
            <person name="Liimatainen K."/>
            <person name="Lipzen A."/>
            <person name="Lukacs Z."/>
            <person name="Mihaltcheva S."/>
            <person name="Morgado L.N."/>
            <person name="Niskanen T."/>
            <person name="Noordeloos M.E."/>
            <person name="Ohm R.A."/>
            <person name="Ortiz-Santana B."/>
            <person name="Ovrebo C."/>
            <person name="Racz N."/>
            <person name="Riley R."/>
            <person name="Savchenko A."/>
            <person name="Shiryaev A."/>
            <person name="Soop K."/>
            <person name="Spirin V."/>
            <person name="Szebenyi C."/>
            <person name="Tomsovsky M."/>
            <person name="Tulloss R.E."/>
            <person name="Uehling J."/>
            <person name="Grigoriev I.V."/>
            <person name="Vagvolgyi C."/>
            <person name="Papp T."/>
            <person name="Martin F.M."/>
            <person name="Miettinen O."/>
            <person name="Hibbett D.S."/>
            <person name="Nagy L.G."/>
        </authorList>
    </citation>
    <scope>NUCLEOTIDE SEQUENCE [LARGE SCALE GENOMIC DNA]</scope>
    <source>
        <strain evidence="5 6">CBS 166.37</strain>
    </source>
</reference>
<feature type="active site" evidence="2">
    <location>
        <position position="326"/>
    </location>
</feature>
<dbReference type="GO" id="GO:0004190">
    <property type="term" value="F:aspartic-type endopeptidase activity"/>
    <property type="evidence" value="ECO:0007669"/>
    <property type="project" value="InterPro"/>
</dbReference>
<dbReference type="InterPro" id="IPR021109">
    <property type="entry name" value="Peptidase_aspartic_dom_sf"/>
</dbReference>
<feature type="signal peptide" evidence="3">
    <location>
        <begin position="1"/>
        <end position="20"/>
    </location>
</feature>
<evidence type="ECO:0000256" key="2">
    <source>
        <dbReference type="PIRSR" id="PIRSR601461-1"/>
    </source>
</evidence>
<dbReference type="GO" id="GO:0006508">
    <property type="term" value="P:proteolysis"/>
    <property type="evidence" value="ECO:0007669"/>
    <property type="project" value="InterPro"/>
</dbReference>
<dbReference type="PRINTS" id="PR00792">
    <property type="entry name" value="PEPSIN"/>
</dbReference>
<protein>
    <submittedName>
        <fullName evidence="5">Aspartic peptidase domain-containing protein</fullName>
    </submittedName>
</protein>
<dbReference type="InterPro" id="IPR034164">
    <property type="entry name" value="Pepsin-like_dom"/>
</dbReference>
<keyword evidence="6" id="KW-1185">Reference proteome</keyword>
<dbReference type="PANTHER" id="PTHR47966">
    <property type="entry name" value="BETA-SITE APP-CLEAVING ENZYME, ISOFORM A-RELATED"/>
    <property type="match status" value="1"/>
</dbReference>
<feature type="chain" id="PRO_5022712430" evidence="3">
    <location>
        <begin position="21"/>
        <end position="568"/>
    </location>
</feature>
<dbReference type="PANTHER" id="PTHR47966:SF51">
    <property type="entry name" value="BETA-SITE APP-CLEAVING ENZYME, ISOFORM A-RELATED"/>
    <property type="match status" value="1"/>
</dbReference>
<evidence type="ECO:0000256" key="1">
    <source>
        <dbReference type="ARBA" id="ARBA00007447"/>
    </source>
</evidence>
<dbReference type="SUPFAM" id="SSF50630">
    <property type="entry name" value="Acid proteases"/>
    <property type="match status" value="1"/>
</dbReference>
<dbReference type="OrthoDB" id="3089at2759"/>
<feature type="active site" evidence="2">
    <location>
        <position position="86"/>
    </location>
</feature>
<sequence length="568" mass="59794">MFPTAFLVLCFVFQWASTAALPRRYNDTLVLQKARGLDIPIRTSKVPGGIARRGDVSGSIGLGNNADLLYTVPIELGNTVVAVNIDTGSSDLWVVSDTCTAGTCAGSAVTRYPESSLISAGADVSMFYGDSSTGTHAFGSVGLDTATIAGVTMTQQSFGLVNDTNNQIVQFSTAGIFGLGFPSGSKIQEAVTVAKHGAIDQTDDFLRSTYTSGPLLTRIAMTGALEMPMFSITLQRSTIDISGTGLLTIGKLPDGVDNSTLTWVPVRLYDPVDGGLDPPTFAPNEVYPFRWEIDIDAVYFDGQKLPDSTIQAIDGVDSKRVSALIDTGNSLLRGPEDVVNNILTSVSPSYNPNQSGAVPTLPCNLPKTISFQIGGKMFPIDPRDFIGQQNTGDATTCVADNLVTTDPPSMGSLFRWSLGAPFLRSNLVAFHYGNLTHPSVDPPRIGIKSNVPANAAALLKQAVADAVNNGGNFEQTLVVAPTASAAAEPQITVSPGSFTSQSTITTILTSTTPATTPARGGSTTLSLAAPDNTAAPVSNTRNAASSLVPAFYRDTWFYLVPSFFFLLM</sequence>
<dbReference type="AlphaFoldDB" id="A0A5C3M1B7"/>
<dbReference type="Pfam" id="PF00026">
    <property type="entry name" value="Asp"/>
    <property type="match status" value="1"/>
</dbReference>